<feature type="transmembrane region" description="Helical" evidence="2">
    <location>
        <begin position="231"/>
        <end position="250"/>
    </location>
</feature>
<protein>
    <submittedName>
        <fullName evidence="4">Aste57867_18737 protein</fullName>
    </submittedName>
</protein>
<dbReference type="OrthoDB" id="78560at2759"/>
<keyword evidence="5" id="KW-1185">Reference proteome</keyword>
<feature type="transmembrane region" description="Helical" evidence="2">
    <location>
        <begin position="137"/>
        <end position="156"/>
    </location>
</feature>
<feature type="transmembrane region" description="Helical" evidence="2">
    <location>
        <begin position="56"/>
        <end position="75"/>
    </location>
</feature>
<feature type="transmembrane region" description="Helical" evidence="2">
    <location>
        <begin position="95"/>
        <end position="116"/>
    </location>
</feature>
<gene>
    <name evidence="4" type="primary">Aste57867_18737</name>
    <name evidence="3" type="ORF">As57867_018673</name>
    <name evidence="4" type="ORF">ASTE57867_18737</name>
</gene>
<evidence type="ECO:0000256" key="2">
    <source>
        <dbReference type="SAM" id="Phobius"/>
    </source>
</evidence>
<dbReference type="Proteomes" id="UP000332933">
    <property type="component" value="Unassembled WGS sequence"/>
</dbReference>
<keyword evidence="2" id="KW-0472">Membrane</keyword>
<accession>A0A485LBG2</accession>
<sequence>MPDVSVIRMRHYENQNDHAAMVCLHTVALCLSASMTLVACATVFKWPSVCHTPTHGTLCMVFLSLGLWSLCKLGVIFTSHVVSPRGLKSTRHTSLLYWTAAADVCFNATSLWCILATYEFQCFVWRRRTTRTRVMTWYSLVVHAIGLAYLVAIAVLDANTPPRPPTTPRPPNATRGPGSRQWKPTPPLILTEECFWVIYAIRWVAVFYPCVLGVAFAMARDVGHRARSVHFFVALLVLLNLPYLVIEPLFDFDVLSKQDHLLVYSLAKCATYFSGVGMVNILGVYLDDFDGHYSPPTPKSSSVTRRSTDLAFMVFQSDRGSSVTMVTTRR</sequence>
<evidence type="ECO:0000313" key="5">
    <source>
        <dbReference type="Proteomes" id="UP000332933"/>
    </source>
</evidence>
<evidence type="ECO:0000313" key="3">
    <source>
        <dbReference type="EMBL" id="KAF0689825.1"/>
    </source>
</evidence>
<reference evidence="3" key="2">
    <citation type="submission" date="2019-06" db="EMBL/GenBank/DDBJ databases">
        <title>Genomics analysis of Aphanomyces spp. identifies a new class of oomycete effector associated with host adaptation.</title>
        <authorList>
            <person name="Gaulin E."/>
        </authorList>
    </citation>
    <scope>NUCLEOTIDE SEQUENCE</scope>
    <source>
        <strain evidence="3">CBS 578.67</strain>
    </source>
</reference>
<keyword evidence="2" id="KW-1133">Transmembrane helix</keyword>
<dbReference type="EMBL" id="VJMH01006409">
    <property type="protein sequence ID" value="KAF0689825.1"/>
    <property type="molecule type" value="Genomic_DNA"/>
</dbReference>
<evidence type="ECO:0000256" key="1">
    <source>
        <dbReference type="SAM" id="MobiDB-lite"/>
    </source>
</evidence>
<reference evidence="4 5" key="1">
    <citation type="submission" date="2019-03" db="EMBL/GenBank/DDBJ databases">
        <authorList>
            <person name="Gaulin E."/>
            <person name="Dumas B."/>
        </authorList>
    </citation>
    <scope>NUCLEOTIDE SEQUENCE [LARGE SCALE GENOMIC DNA]</scope>
    <source>
        <strain evidence="4">CBS 568.67</strain>
    </source>
</reference>
<keyword evidence="2" id="KW-0812">Transmembrane</keyword>
<dbReference type="EMBL" id="CAADRA010006430">
    <property type="protein sequence ID" value="VFT95471.1"/>
    <property type="molecule type" value="Genomic_DNA"/>
</dbReference>
<organism evidence="4 5">
    <name type="scientific">Aphanomyces stellatus</name>
    <dbReference type="NCBI Taxonomy" id="120398"/>
    <lineage>
        <taxon>Eukaryota</taxon>
        <taxon>Sar</taxon>
        <taxon>Stramenopiles</taxon>
        <taxon>Oomycota</taxon>
        <taxon>Saprolegniomycetes</taxon>
        <taxon>Saprolegniales</taxon>
        <taxon>Verrucalvaceae</taxon>
        <taxon>Aphanomyces</taxon>
    </lineage>
</organism>
<feature type="region of interest" description="Disordered" evidence="1">
    <location>
        <begin position="161"/>
        <end position="181"/>
    </location>
</feature>
<feature type="transmembrane region" description="Helical" evidence="2">
    <location>
        <begin position="196"/>
        <end position="219"/>
    </location>
</feature>
<evidence type="ECO:0000313" key="4">
    <source>
        <dbReference type="EMBL" id="VFT95471.1"/>
    </source>
</evidence>
<proteinExistence type="predicted"/>
<dbReference type="AlphaFoldDB" id="A0A485LBG2"/>
<feature type="transmembrane region" description="Helical" evidence="2">
    <location>
        <begin position="19"/>
        <end position="44"/>
    </location>
</feature>
<feature type="transmembrane region" description="Helical" evidence="2">
    <location>
        <begin position="262"/>
        <end position="286"/>
    </location>
</feature>
<feature type="compositionally biased region" description="Pro residues" evidence="1">
    <location>
        <begin position="161"/>
        <end position="171"/>
    </location>
</feature>
<name>A0A485LBG2_9STRA</name>